<evidence type="ECO:0000256" key="8">
    <source>
        <dbReference type="SAM" id="Phobius"/>
    </source>
</evidence>
<dbReference type="PANTHER" id="PTHR30294">
    <property type="entry name" value="MEMBRANE COMPONENT OF ABC TRANSPORTER YHHJ-RELATED"/>
    <property type="match status" value="1"/>
</dbReference>
<keyword evidence="5 8" id="KW-0812">Transmembrane</keyword>
<comment type="similarity">
    <text evidence="2">Belongs to the ABC-2 integral membrane protein family.</text>
</comment>
<gene>
    <name evidence="10" type="primary">ybhR</name>
    <name evidence="10" type="ORF">BACCIP111883_00813</name>
</gene>
<evidence type="ECO:0000256" key="2">
    <source>
        <dbReference type="ARBA" id="ARBA00007783"/>
    </source>
</evidence>
<feature type="transmembrane region" description="Helical" evidence="8">
    <location>
        <begin position="310"/>
        <end position="329"/>
    </location>
</feature>
<keyword evidence="7 8" id="KW-0472">Membrane</keyword>
<feature type="transmembrane region" description="Helical" evidence="8">
    <location>
        <begin position="226"/>
        <end position="247"/>
    </location>
</feature>
<keyword evidence="4" id="KW-1003">Cell membrane</keyword>
<name>A0ABM8YJL1_9BACI</name>
<keyword evidence="6 8" id="KW-1133">Transmembrane helix</keyword>
<dbReference type="EMBL" id="CAKJTJ010000003">
    <property type="protein sequence ID" value="CAG9620045.1"/>
    <property type="molecule type" value="Genomic_DNA"/>
</dbReference>
<evidence type="ECO:0000256" key="5">
    <source>
        <dbReference type="ARBA" id="ARBA00022692"/>
    </source>
</evidence>
<evidence type="ECO:0000256" key="3">
    <source>
        <dbReference type="ARBA" id="ARBA00022448"/>
    </source>
</evidence>
<dbReference type="InterPro" id="IPR013525">
    <property type="entry name" value="ABC2_TM"/>
</dbReference>
<feature type="transmembrane region" description="Helical" evidence="8">
    <location>
        <begin position="145"/>
        <end position="167"/>
    </location>
</feature>
<sequence>MRILAVVNRILRQFFRDKRTLALMILAPLLILTLLHVVFSNQEKVPTIGLVEPDNNFAEKLATLDTELVLLNEEQEGWDMIKQGELDAFYTPGRLVLEGSDPATNRAVIQVLNSIQMPMQVVEPGSKFDLVYAYGSEELELFDNIGPFLIVFFVFFFVFLIAGVSFLRERTTGTLERLMATPIKRWELVLGYMGGFGLFTLVQSSLIVWFAIYILDINMAGGFGTVMFVTFTVAITALSLGTLLSAFARTELQMIQFIPLVVVPQVFFSGLFPIEAMPNWLQKISLIMPLTYAGEAMKDIMIRGKGLQDISVNLLILLAFSLLFIMLNIRALKKYRPT</sequence>
<evidence type="ECO:0000313" key="10">
    <source>
        <dbReference type="EMBL" id="CAG9620045.1"/>
    </source>
</evidence>
<feature type="transmembrane region" description="Helical" evidence="8">
    <location>
        <begin position="21"/>
        <end position="39"/>
    </location>
</feature>
<evidence type="ECO:0000259" key="9">
    <source>
        <dbReference type="PROSITE" id="PS51012"/>
    </source>
</evidence>
<proteinExistence type="inferred from homology"/>
<dbReference type="PROSITE" id="PS51012">
    <property type="entry name" value="ABC_TM2"/>
    <property type="match status" value="1"/>
</dbReference>
<accession>A0ABM8YJL1</accession>
<dbReference type="Proteomes" id="UP000789833">
    <property type="component" value="Unassembled WGS sequence"/>
</dbReference>
<evidence type="ECO:0000256" key="4">
    <source>
        <dbReference type="ARBA" id="ARBA00022475"/>
    </source>
</evidence>
<evidence type="ECO:0000256" key="1">
    <source>
        <dbReference type="ARBA" id="ARBA00004651"/>
    </source>
</evidence>
<keyword evidence="11" id="KW-1185">Reference proteome</keyword>
<evidence type="ECO:0000313" key="11">
    <source>
        <dbReference type="Proteomes" id="UP000789833"/>
    </source>
</evidence>
<feature type="domain" description="ABC transmembrane type-2" evidence="9">
    <location>
        <begin position="108"/>
        <end position="335"/>
    </location>
</feature>
<dbReference type="InterPro" id="IPR051449">
    <property type="entry name" value="ABC-2_transporter_component"/>
</dbReference>
<dbReference type="InterPro" id="IPR047817">
    <property type="entry name" value="ABC2_TM_bact-type"/>
</dbReference>
<keyword evidence="3" id="KW-0813">Transport</keyword>
<dbReference type="RefSeq" id="WP_230499982.1">
    <property type="nucleotide sequence ID" value="NZ_CAKJTJ010000003.1"/>
</dbReference>
<protein>
    <submittedName>
        <fullName evidence="10">Multidrug ABC transporter permease YbhR</fullName>
    </submittedName>
</protein>
<organism evidence="10 11">
    <name type="scientific">Sutcliffiella rhizosphaerae</name>
    <dbReference type="NCBI Taxonomy" id="2880967"/>
    <lineage>
        <taxon>Bacteria</taxon>
        <taxon>Bacillati</taxon>
        <taxon>Bacillota</taxon>
        <taxon>Bacilli</taxon>
        <taxon>Bacillales</taxon>
        <taxon>Bacillaceae</taxon>
        <taxon>Sutcliffiella</taxon>
    </lineage>
</organism>
<feature type="transmembrane region" description="Helical" evidence="8">
    <location>
        <begin position="254"/>
        <end position="274"/>
    </location>
</feature>
<dbReference type="PANTHER" id="PTHR30294:SF38">
    <property type="entry name" value="TRANSPORT PERMEASE PROTEIN"/>
    <property type="match status" value="1"/>
</dbReference>
<dbReference type="Pfam" id="PF12698">
    <property type="entry name" value="ABC2_membrane_3"/>
    <property type="match status" value="1"/>
</dbReference>
<comment type="subcellular location">
    <subcellularLocation>
        <location evidence="1">Cell membrane</location>
        <topology evidence="1">Multi-pass membrane protein</topology>
    </subcellularLocation>
</comment>
<feature type="transmembrane region" description="Helical" evidence="8">
    <location>
        <begin position="188"/>
        <end position="214"/>
    </location>
</feature>
<evidence type="ECO:0000256" key="6">
    <source>
        <dbReference type="ARBA" id="ARBA00022989"/>
    </source>
</evidence>
<reference evidence="10 11" key="1">
    <citation type="submission" date="2021-10" db="EMBL/GenBank/DDBJ databases">
        <authorList>
            <person name="Criscuolo A."/>
        </authorList>
    </citation>
    <scope>NUCLEOTIDE SEQUENCE [LARGE SCALE GENOMIC DNA]</scope>
    <source>
        <strain evidence="11">CIP 111883</strain>
    </source>
</reference>
<comment type="caution">
    <text evidence="10">The sequence shown here is derived from an EMBL/GenBank/DDBJ whole genome shotgun (WGS) entry which is preliminary data.</text>
</comment>
<evidence type="ECO:0000256" key="7">
    <source>
        <dbReference type="ARBA" id="ARBA00023136"/>
    </source>
</evidence>